<dbReference type="SUPFAM" id="SSF46785">
    <property type="entry name" value="Winged helix' DNA-binding domain"/>
    <property type="match status" value="1"/>
</dbReference>
<keyword evidence="3" id="KW-0238">DNA-binding</keyword>
<organism evidence="6 7">
    <name type="scientific">Flavonifractor hominis</name>
    <dbReference type="NCBI Taxonomy" id="3133178"/>
    <lineage>
        <taxon>Bacteria</taxon>
        <taxon>Bacillati</taxon>
        <taxon>Bacillota</taxon>
        <taxon>Clostridia</taxon>
        <taxon>Eubacteriales</taxon>
        <taxon>Oscillospiraceae</taxon>
        <taxon>Flavonifractor</taxon>
    </lineage>
</organism>
<dbReference type="EMBL" id="JBBMFT010000007">
    <property type="protein sequence ID" value="MEQ2457008.1"/>
    <property type="molecule type" value="Genomic_DNA"/>
</dbReference>
<evidence type="ECO:0000256" key="1">
    <source>
        <dbReference type="ARBA" id="ARBA00009437"/>
    </source>
</evidence>
<dbReference type="Pfam" id="PF03466">
    <property type="entry name" value="LysR_substrate"/>
    <property type="match status" value="1"/>
</dbReference>
<keyword evidence="7" id="KW-1185">Reference proteome</keyword>
<comment type="caution">
    <text evidence="6">The sequence shown here is derived from an EMBL/GenBank/DDBJ whole genome shotgun (WGS) entry which is preliminary data.</text>
</comment>
<dbReference type="PANTHER" id="PTHR30419">
    <property type="entry name" value="HTH-TYPE TRANSCRIPTIONAL REGULATOR YBHD"/>
    <property type="match status" value="1"/>
</dbReference>
<dbReference type="PRINTS" id="PR00039">
    <property type="entry name" value="HTHLYSR"/>
</dbReference>
<evidence type="ECO:0000313" key="6">
    <source>
        <dbReference type="EMBL" id="MEQ2457008.1"/>
    </source>
</evidence>
<dbReference type="InterPro" id="IPR050950">
    <property type="entry name" value="HTH-type_LysR_regulators"/>
</dbReference>
<dbReference type="InterPro" id="IPR036390">
    <property type="entry name" value="WH_DNA-bd_sf"/>
</dbReference>
<proteinExistence type="inferred from homology"/>
<dbReference type="PANTHER" id="PTHR30419:SF8">
    <property type="entry name" value="NITROGEN ASSIMILATION TRANSCRIPTIONAL ACTIVATOR-RELATED"/>
    <property type="match status" value="1"/>
</dbReference>
<evidence type="ECO:0000256" key="3">
    <source>
        <dbReference type="ARBA" id="ARBA00023125"/>
    </source>
</evidence>
<evidence type="ECO:0000256" key="2">
    <source>
        <dbReference type="ARBA" id="ARBA00023015"/>
    </source>
</evidence>
<dbReference type="InterPro" id="IPR000847">
    <property type="entry name" value="LysR_HTH_N"/>
</dbReference>
<dbReference type="Gene3D" id="1.10.10.10">
    <property type="entry name" value="Winged helix-like DNA-binding domain superfamily/Winged helix DNA-binding domain"/>
    <property type="match status" value="1"/>
</dbReference>
<feature type="domain" description="HTH lysR-type" evidence="5">
    <location>
        <begin position="1"/>
        <end position="58"/>
    </location>
</feature>
<dbReference type="CDD" id="cd05466">
    <property type="entry name" value="PBP2_LTTR_substrate"/>
    <property type="match status" value="1"/>
</dbReference>
<reference evidence="6 7" key="1">
    <citation type="submission" date="2024-03" db="EMBL/GenBank/DDBJ databases">
        <title>Human intestinal bacterial collection.</title>
        <authorList>
            <person name="Pauvert C."/>
            <person name="Hitch T.C.A."/>
            <person name="Clavel T."/>
        </authorList>
    </citation>
    <scope>NUCLEOTIDE SEQUENCE [LARGE SCALE GENOMIC DNA]</scope>
    <source>
        <strain evidence="6 7">CLA-AP-H34</strain>
    </source>
</reference>
<dbReference type="PROSITE" id="PS50931">
    <property type="entry name" value="HTH_LYSR"/>
    <property type="match status" value="1"/>
</dbReference>
<sequence length="312" mass="35802">MQIQQLTYFVTVAEQGSINKAAEKLFVTQPNLSKAISNLENELKVRIFDRTNKGVALTDDGRKLYQYARTILNQMELIQNLSQKERPRLLSIASYPIITMGRLVADFYNAHRQDSISIKLVEQRMQQVIESVESARAEIGFVMSNNVQVKELKHMLHFKNLEFHPLGLDTWYANVGPNNPLYHREQVTMEQLLDFPFVRLPDDYFSNLTHYLEIDGVRLARFRRVVYVSDSAAILALLRQTDVIRFGPGLSARDFDAYGIRSIPIRNCNVQINVGWLQRKRELLSPEAQEFVGLLEGLYPPSQGADGMDQLL</sequence>
<keyword evidence="4" id="KW-0804">Transcription</keyword>
<dbReference type="RefSeq" id="WP_349140768.1">
    <property type="nucleotide sequence ID" value="NZ_JBBMFT010000007.1"/>
</dbReference>
<evidence type="ECO:0000313" key="7">
    <source>
        <dbReference type="Proteomes" id="UP001440599"/>
    </source>
</evidence>
<dbReference type="SUPFAM" id="SSF53850">
    <property type="entry name" value="Periplasmic binding protein-like II"/>
    <property type="match status" value="1"/>
</dbReference>
<dbReference type="Gene3D" id="3.40.190.290">
    <property type="match status" value="1"/>
</dbReference>
<accession>A0ABV1EQV6</accession>
<name>A0ABV1EQV6_9FIRM</name>
<gene>
    <name evidence="6" type="ORF">WMO45_10780</name>
</gene>
<evidence type="ECO:0000259" key="5">
    <source>
        <dbReference type="PROSITE" id="PS50931"/>
    </source>
</evidence>
<comment type="similarity">
    <text evidence="1">Belongs to the LysR transcriptional regulatory family.</text>
</comment>
<keyword evidence="2" id="KW-0805">Transcription regulation</keyword>
<dbReference type="InterPro" id="IPR005119">
    <property type="entry name" value="LysR_subst-bd"/>
</dbReference>
<dbReference type="InterPro" id="IPR036388">
    <property type="entry name" value="WH-like_DNA-bd_sf"/>
</dbReference>
<dbReference type="Pfam" id="PF00126">
    <property type="entry name" value="HTH_1"/>
    <property type="match status" value="1"/>
</dbReference>
<dbReference type="Proteomes" id="UP001440599">
    <property type="component" value="Unassembled WGS sequence"/>
</dbReference>
<evidence type="ECO:0000256" key="4">
    <source>
        <dbReference type="ARBA" id="ARBA00023163"/>
    </source>
</evidence>
<protein>
    <submittedName>
        <fullName evidence="6">LysR family transcriptional regulator</fullName>
    </submittedName>
</protein>